<gene>
    <name evidence="6" type="ORF">IQ31_04849</name>
</gene>
<comment type="caution">
    <text evidence="6">The sequence shown here is derived from an EMBL/GenBank/DDBJ whole genome shotgun (WGS) entry which is preliminary data.</text>
</comment>
<dbReference type="Gene3D" id="1.10.1740.10">
    <property type="match status" value="1"/>
</dbReference>
<dbReference type="GO" id="GO:0006352">
    <property type="term" value="P:DNA-templated transcription initiation"/>
    <property type="evidence" value="ECO:0007669"/>
    <property type="project" value="InterPro"/>
</dbReference>
<evidence type="ECO:0000313" key="6">
    <source>
        <dbReference type="EMBL" id="TWI15803.1"/>
    </source>
</evidence>
<comment type="similarity">
    <text evidence="1">Belongs to the sigma-70 factor family. ECF subfamily.</text>
</comment>
<dbReference type="InterPro" id="IPR014327">
    <property type="entry name" value="RNA_pol_sigma70_bacteroid"/>
</dbReference>
<dbReference type="GO" id="GO:0003677">
    <property type="term" value="F:DNA binding"/>
    <property type="evidence" value="ECO:0007669"/>
    <property type="project" value="InterPro"/>
</dbReference>
<dbReference type="InterPro" id="IPR013324">
    <property type="entry name" value="RNA_pol_sigma_r3/r4-like"/>
</dbReference>
<keyword evidence="4" id="KW-0804">Transcription</keyword>
<sequence length="190" mass="22772">MGALKTSVRKIEINKQQFEEFFQLYWKRMFSFALKSVDNEDDAKEIVQDVFKSLWERRYQLELQDAERYLLRSVKLKSLEFLRNKGNKERHHELILNSKAASYEDNYIYYKELKNHLDQAVDSLPKQCKNVYKLSRDEGLTNKEIATNLLISERAVEYHISKALSVIKIRLKKYCNINIARFLLITFLYF</sequence>
<evidence type="ECO:0000256" key="3">
    <source>
        <dbReference type="ARBA" id="ARBA00023082"/>
    </source>
</evidence>
<organism evidence="6 7">
    <name type="scientific">Sphingobacterium siyangense</name>
    <dbReference type="NCBI Taxonomy" id="459529"/>
    <lineage>
        <taxon>Bacteria</taxon>
        <taxon>Pseudomonadati</taxon>
        <taxon>Bacteroidota</taxon>
        <taxon>Sphingobacteriia</taxon>
        <taxon>Sphingobacteriales</taxon>
        <taxon>Sphingobacteriaceae</taxon>
        <taxon>Sphingobacterium</taxon>
    </lineage>
</organism>
<reference evidence="6 7" key="1">
    <citation type="journal article" date="2015" name="Stand. Genomic Sci.">
        <title>Genomic Encyclopedia of Bacterial and Archaeal Type Strains, Phase III: the genomes of soil and plant-associated and newly described type strains.</title>
        <authorList>
            <person name="Whitman W.B."/>
            <person name="Woyke T."/>
            <person name="Klenk H.P."/>
            <person name="Zhou Y."/>
            <person name="Lilburn T.G."/>
            <person name="Beck B.J."/>
            <person name="De Vos P."/>
            <person name="Vandamme P."/>
            <person name="Eisen J.A."/>
            <person name="Garrity G."/>
            <person name="Hugenholtz P."/>
            <person name="Kyrpides N.C."/>
        </authorList>
    </citation>
    <scope>NUCLEOTIDE SEQUENCE [LARGE SCALE GENOMIC DNA]</scope>
    <source>
        <strain evidence="6 7">CGMCC 1.6855</strain>
    </source>
</reference>
<dbReference type="EMBL" id="VLKR01000038">
    <property type="protein sequence ID" value="TWI15803.1"/>
    <property type="molecule type" value="Genomic_DNA"/>
</dbReference>
<evidence type="ECO:0000256" key="1">
    <source>
        <dbReference type="ARBA" id="ARBA00010641"/>
    </source>
</evidence>
<dbReference type="Gene3D" id="1.10.10.10">
    <property type="entry name" value="Winged helix-like DNA-binding domain superfamily/Winged helix DNA-binding domain"/>
    <property type="match status" value="1"/>
</dbReference>
<feature type="domain" description="RNA polymerase sigma factor 70 region 4 type 2" evidence="5">
    <location>
        <begin position="117"/>
        <end position="164"/>
    </location>
</feature>
<dbReference type="InterPro" id="IPR013325">
    <property type="entry name" value="RNA_pol_sigma_r2"/>
</dbReference>
<dbReference type="GO" id="GO:0016987">
    <property type="term" value="F:sigma factor activity"/>
    <property type="evidence" value="ECO:0007669"/>
    <property type="project" value="UniProtKB-KW"/>
</dbReference>
<name>A0A562M7D0_9SPHI</name>
<evidence type="ECO:0000256" key="4">
    <source>
        <dbReference type="ARBA" id="ARBA00023163"/>
    </source>
</evidence>
<dbReference type="NCBIfam" id="TIGR02985">
    <property type="entry name" value="Sig70_bacteroi1"/>
    <property type="match status" value="1"/>
</dbReference>
<evidence type="ECO:0000256" key="2">
    <source>
        <dbReference type="ARBA" id="ARBA00023015"/>
    </source>
</evidence>
<accession>A0A562M7D0</accession>
<dbReference type="NCBIfam" id="TIGR02937">
    <property type="entry name" value="sigma70-ECF"/>
    <property type="match status" value="1"/>
</dbReference>
<dbReference type="PANTHER" id="PTHR43133">
    <property type="entry name" value="RNA POLYMERASE ECF-TYPE SIGMA FACTO"/>
    <property type="match status" value="1"/>
</dbReference>
<dbReference type="Proteomes" id="UP000315908">
    <property type="component" value="Unassembled WGS sequence"/>
</dbReference>
<dbReference type="AlphaFoldDB" id="A0A562M7D0"/>
<dbReference type="Pfam" id="PF08281">
    <property type="entry name" value="Sigma70_r4_2"/>
    <property type="match status" value="1"/>
</dbReference>
<dbReference type="SUPFAM" id="SSF88659">
    <property type="entry name" value="Sigma3 and sigma4 domains of RNA polymerase sigma factors"/>
    <property type="match status" value="1"/>
</dbReference>
<evidence type="ECO:0000259" key="5">
    <source>
        <dbReference type="Pfam" id="PF08281"/>
    </source>
</evidence>
<dbReference type="InterPro" id="IPR039425">
    <property type="entry name" value="RNA_pol_sigma-70-like"/>
</dbReference>
<dbReference type="InterPro" id="IPR036388">
    <property type="entry name" value="WH-like_DNA-bd_sf"/>
</dbReference>
<dbReference type="PANTHER" id="PTHR43133:SF46">
    <property type="entry name" value="RNA POLYMERASE SIGMA-70 FACTOR ECF SUBFAMILY"/>
    <property type="match status" value="1"/>
</dbReference>
<protein>
    <submittedName>
        <fullName evidence="6">RNA polymerase sigma-70 factor (ECF subfamily)</fullName>
    </submittedName>
</protein>
<evidence type="ECO:0000313" key="7">
    <source>
        <dbReference type="Proteomes" id="UP000315908"/>
    </source>
</evidence>
<dbReference type="InterPro" id="IPR013249">
    <property type="entry name" value="RNA_pol_sigma70_r4_t2"/>
</dbReference>
<keyword evidence="2" id="KW-0805">Transcription regulation</keyword>
<keyword evidence="3" id="KW-0731">Sigma factor</keyword>
<proteinExistence type="inferred from homology"/>
<dbReference type="InterPro" id="IPR014284">
    <property type="entry name" value="RNA_pol_sigma-70_dom"/>
</dbReference>
<dbReference type="SUPFAM" id="SSF88946">
    <property type="entry name" value="Sigma2 domain of RNA polymerase sigma factors"/>
    <property type="match status" value="1"/>
</dbReference>